<protein>
    <submittedName>
        <fullName evidence="1">Uncharacterized protein</fullName>
    </submittedName>
</protein>
<dbReference type="AlphaFoldDB" id="A0A6C0F7L9"/>
<sequence>MYFISPPFGNYFSFPKLHQIKGSYTLEPRYGLLGQIIKTLRYNFEYGGWTNKIGLRNKGIDYAIKNYNGEIVSIAILNKEDIPKIVKKIPENMNIEINVSCPNAEKKMIDEDINLFLNDKRKWCILKLSPTCKFTSIDKYYKMGFRQFHCSNTIPVKEGGLSGKSLIPYNKKLIKHIDENYKDTTIIAGGGITTIDDIIMYKDLGAKHFAFSSVMFHPLKFLTLYYQIKKYNI</sequence>
<reference evidence="1" key="1">
    <citation type="journal article" date="2020" name="Nature">
        <title>Giant virus diversity and host interactions through global metagenomics.</title>
        <authorList>
            <person name="Schulz F."/>
            <person name="Roux S."/>
            <person name="Paez-Espino D."/>
            <person name="Jungbluth S."/>
            <person name="Walsh D.A."/>
            <person name="Denef V.J."/>
            <person name="McMahon K.D."/>
            <person name="Konstantinidis K.T."/>
            <person name="Eloe-Fadrosh E.A."/>
            <person name="Kyrpides N.C."/>
            <person name="Woyke T."/>
        </authorList>
    </citation>
    <scope>NUCLEOTIDE SEQUENCE</scope>
    <source>
        <strain evidence="1">GVMAG-S-ERX556049-19</strain>
    </source>
</reference>
<accession>A0A6C0F7L9</accession>
<dbReference type="SUPFAM" id="SSF51395">
    <property type="entry name" value="FMN-linked oxidoreductases"/>
    <property type="match status" value="1"/>
</dbReference>
<name>A0A6C0F7L9_9ZZZZ</name>
<dbReference type="EMBL" id="MN738821">
    <property type="protein sequence ID" value="QHT37817.1"/>
    <property type="molecule type" value="Genomic_DNA"/>
</dbReference>
<dbReference type="Gene3D" id="3.20.20.70">
    <property type="entry name" value="Aldolase class I"/>
    <property type="match status" value="1"/>
</dbReference>
<proteinExistence type="predicted"/>
<organism evidence="1">
    <name type="scientific">viral metagenome</name>
    <dbReference type="NCBI Taxonomy" id="1070528"/>
    <lineage>
        <taxon>unclassified sequences</taxon>
        <taxon>metagenomes</taxon>
        <taxon>organismal metagenomes</taxon>
    </lineage>
</organism>
<evidence type="ECO:0000313" key="1">
    <source>
        <dbReference type="EMBL" id="QHT37817.1"/>
    </source>
</evidence>
<dbReference type="InterPro" id="IPR013785">
    <property type="entry name" value="Aldolase_TIM"/>
</dbReference>